<evidence type="ECO:0000256" key="3">
    <source>
        <dbReference type="ARBA" id="ARBA00022840"/>
    </source>
</evidence>
<dbReference type="RefSeq" id="XP_004344501.1">
    <property type="nucleotide sequence ID" value="XM_004344451.2"/>
</dbReference>
<dbReference type="AlphaFoldDB" id="A0A0D2VY29"/>
<dbReference type="OMA" id="CQMDIEQ"/>
<feature type="transmembrane region" description="Helical" evidence="4">
    <location>
        <begin position="201"/>
        <end position="223"/>
    </location>
</feature>
<dbReference type="InterPro" id="IPR001977">
    <property type="entry name" value="Depp_CoAkinase"/>
</dbReference>
<dbReference type="Gene3D" id="3.40.50.300">
    <property type="entry name" value="P-loop containing nucleotide triphosphate hydrolases"/>
    <property type="match status" value="1"/>
</dbReference>
<protein>
    <submittedName>
        <fullName evidence="5">Dephospho-CoA kinase</fullName>
    </submittedName>
</protein>
<dbReference type="InterPro" id="IPR027417">
    <property type="entry name" value="P-loop_NTPase"/>
</dbReference>
<dbReference type="NCBIfam" id="TIGR00152">
    <property type="entry name" value="dephospho-CoA kinase"/>
    <property type="match status" value="1"/>
</dbReference>
<dbReference type="FunFam" id="3.40.50.300:FF:000485">
    <property type="entry name" value="Dephospho-CoA kinase CAB5"/>
    <property type="match status" value="1"/>
</dbReference>
<comment type="similarity">
    <text evidence="1">Belongs to the CoaE family.</text>
</comment>
<sequence length="228" mass="25618">MLLIGLTGGIATGKSTVSKMLQDELKIPVIDADLIARQVVEPGKPAYKQIVQIFGREILLPDQTINRDALGKLIFNDADKRRQLNGAVHPAVFREMFRQILKCYIRGERIAVLDVPLLFEGGQLLRYLRRVVVVYCDEQAELQRLMARNSMSEADARSRMNAQMSIEEKRRRADIVIDNSGSLEATRNQVRAVFAELQTLWTIPSPAVLAASAVAVASGWYYFSRDAR</sequence>
<dbReference type="CDD" id="cd02022">
    <property type="entry name" value="DPCK"/>
    <property type="match status" value="1"/>
</dbReference>
<evidence type="ECO:0000256" key="2">
    <source>
        <dbReference type="ARBA" id="ARBA00022741"/>
    </source>
</evidence>
<keyword evidence="3" id="KW-0067">ATP-binding</keyword>
<dbReference type="InParanoid" id="A0A0D2VY29"/>
<dbReference type="GO" id="GO:0004140">
    <property type="term" value="F:dephospho-CoA kinase activity"/>
    <property type="evidence" value="ECO:0007669"/>
    <property type="project" value="InterPro"/>
</dbReference>
<dbReference type="Proteomes" id="UP000008743">
    <property type="component" value="Unassembled WGS sequence"/>
</dbReference>
<dbReference type="PROSITE" id="PS51219">
    <property type="entry name" value="DPCK"/>
    <property type="match status" value="1"/>
</dbReference>
<dbReference type="PhylomeDB" id="A0A0D2VY29"/>
<keyword evidence="2" id="KW-0547">Nucleotide-binding</keyword>
<organism evidence="5 6">
    <name type="scientific">Capsaspora owczarzaki (strain ATCC 30864)</name>
    <dbReference type="NCBI Taxonomy" id="595528"/>
    <lineage>
        <taxon>Eukaryota</taxon>
        <taxon>Filasterea</taxon>
        <taxon>Capsaspora</taxon>
    </lineage>
</organism>
<dbReference type="OrthoDB" id="247245at2759"/>
<name>A0A0D2VY29_CAPO3</name>
<dbReference type="FunCoup" id="A0A0D2VY29">
    <property type="interactions" value="171"/>
</dbReference>
<dbReference type="PANTHER" id="PTHR10695">
    <property type="entry name" value="DEPHOSPHO-COA KINASE-RELATED"/>
    <property type="match status" value="1"/>
</dbReference>
<dbReference type="PANTHER" id="PTHR10695:SF46">
    <property type="entry name" value="BIFUNCTIONAL COENZYME A SYNTHASE-RELATED"/>
    <property type="match status" value="1"/>
</dbReference>
<dbReference type="HAMAP" id="MF_00376">
    <property type="entry name" value="Dephospho_CoA_kinase"/>
    <property type="match status" value="1"/>
</dbReference>
<evidence type="ECO:0000256" key="4">
    <source>
        <dbReference type="SAM" id="Phobius"/>
    </source>
</evidence>
<evidence type="ECO:0000256" key="1">
    <source>
        <dbReference type="ARBA" id="ARBA00009018"/>
    </source>
</evidence>
<dbReference type="GO" id="GO:0015937">
    <property type="term" value="P:coenzyme A biosynthetic process"/>
    <property type="evidence" value="ECO:0007669"/>
    <property type="project" value="InterPro"/>
</dbReference>
<dbReference type="Pfam" id="PF01121">
    <property type="entry name" value="CoaE"/>
    <property type="match status" value="1"/>
</dbReference>
<reference evidence="6" key="1">
    <citation type="submission" date="2011-02" db="EMBL/GenBank/DDBJ databases">
        <title>The Genome Sequence of Capsaspora owczarzaki ATCC 30864.</title>
        <authorList>
            <person name="Russ C."/>
            <person name="Cuomo C."/>
            <person name="Burger G."/>
            <person name="Gray M.W."/>
            <person name="Holland P.W.H."/>
            <person name="King N."/>
            <person name="Lang F.B.F."/>
            <person name="Roger A.J."/>
            <person name="Ruiz-Trillo I."/>
            <person name="Young S.K."/>
            <person name="Zeng Q."/>
            <person name="Gargeya S."/>
            <person name="Alvarado L."/>
            <person name="Berlin A."/>
            <person name="Chapman S.B."/>
            <person name="Chen Z."/>
            <person name="Freedman E."/>
            <person name="Gellesch M."/>
            <person name="Goldberg J."/>
            <person name="Griggs A."/>
            <person name="Gujja S."/>
            <person name="Heilman E."/>
            <person name="Heiman D."/>
            <person name="Howarth C."/>
            <person name="Mehta T."/>
            <person name="Neiman D."/>
            <person name="Pearson M."/>
            <person name="Roberts A."/>
            <person name="Saif S."/>
            <person name="Shea T."/>
            <person name="Shenoy N."/>
            <person name="Sisk P."/>
            <person name="Stolte C."/>
            <person name="Sykes S."/>
            <person name="White J."/>
            <person name="Yandava C."/>
            <person name="Haas B."/>
            <person name="Nusbaum C."/>
            <person name="Birren B."/>
        </authorList>
    </citation>
    <scope>NUCLEOTIDE SEQUENCE</scope>
    <source>
        <strain evidence="6">ATCC 30864</strain>
    </source>
</reference>
<evidence type="ECO:0000313" key="5">
    <source>
        <dbReference type="EMBL" id="KJE96577.1"/>
    </source>
</evidence>
<keyword evidence="5" id="KW-0808">Transferase</keyword>
<keyword evidence="6" id="KW-1185">Reference proteome</keyword>
<dbReference type="eggNOG" id="KOG3220">
    <property type="taxonomic scope" value="Eukaryota"/>
</dbReference>
<dbReference type="SUPFAM" id="SSF52540">
    <property type="entry name" value="P-loop containing nucleoside triphosphate hydrolases"/>
    <property type="match status" value="1"/>
</dbReference>
<evidence type="ECO:0000313" key="6">
    <source>
        <dbReference type="Proteomes" id="UP000008743"/>
    </source>
</evidence>
<proteinExistence type="inferred from homology"/>
<dbReference type="GO" id="GO:0005737">
    <property type="term" value="C:cytoplasm"/>
    <property type="evidence" value="ECO:0007669"/>
    <property type="project" value="UniProtKB-ARBA"/>
</dbReference>
<keyword evidence="5" id="KW-0418">Kinase</keyword>
<dbReference type="EMBL" id="KE346371">
    <property type="protein sequence ID" value="KJE96577.1"/>
    <property type="molecule type" value="Genomic_DNA"/>
</dbReference>
<keyword evidence="4" id="KW-0812">Transmembrane</keyword>
<dbReference type="GO" id="GO:0005524">
    <property type="term" value="F:ATP binding"/>
    <property type="evidence" value="ECO:0007669"/>
    <property type="project" value="UniProtKB-KW"/>
</dbReference>
<keyword evidence="4" id="KW-1133">Transmembrane helix</keyword>
<gene>
    <name evidence="5" type="ORF">CAOG_006880</name>
</gene>
<dbReference type="STRING" id="595528.A0A0D2VY29"/>
<accession>A0A0D2VY29</accession>
<keyword evidence="4" id="KW-0472">Membrane</keyword>